<evidence type="ECO:0000313" key="2">
    <source>
        <dbReference type="EMBL" id="KFB51851.1"/>
    </source>
</evidence>
<sequence>MSAYTRLLPRTSTRDLNCGGSDRSILVGFNRTEAARRNRPYSRPTDRRPLHSRSPSSRAALRATVKGIQLPAIIQLPLLRRNGFKECTKACRVEPTSVTGEIPSRSGGRNRYHRSDQLSGARDIVYSQVCYTSAVKGQGIDRPPNPAPAGRFRAGDNLLPRQHFYFTYPFSV</sequence>
<proteinExistence type="predicted"/>
<dbReference type="EMBL" id="KE525356">
    <property type="protein sequence ID" value="KFB51851.1"/>
    <property type="molecule type" value="Genomic_DNA"/>
</dbReference>
<evidence type="ECO:0000313" key="4">
    <source>
        <dbReference type="Proteomes" id="UP000030765"/>
    </source>
</evidence>
<feature type="region of interest" description="Disordered" evidence="1">
    <location>
        <begin position="35"/>
        <end position="58"/>
    </location>
</feature>
<evidence type="ECO:0000313" key="3">
    <source>
        <dbReference type="EnsemblMetazoa" id="ASIC020028-PA"/>
    </source>
</evidence>
<dbReference type="AlphaFoldDB" id="A0A084WNQ7"/>
<dbReference type="Proteomes" id="UP000030765">
    <property type="component" value="Unassembled WGS sequence"/>
</dbReference>
<accession>A0A084WNQ7</accession>
<name>A0A084WNQ7_ANOSI</name>
<organism evidence="2">
    <name type="scientific">Anopheles sinensis</name>
    <name type="common">Mosquito</name>
    <dbReference type="NCBI Taxonomy" id="74873"/>
    <lineage>
        <taxon>Eukaryota</taxon>
        <taxon>Metazoa</taxon>
        <taxon>Ecdysozoa</taxon>
        <taxon>Arthropoda</taxon>
        <taxon>Hexapoda</taxon>
        <taxon>Insecta</taxon>
        <taxon>Pterygota</taxon>
        <taxon>Neoptera</taxon>
        <taxon>Endopterygota</taxon>
        <taxon>Diptera</taxon>
        <taxon>Nematocera</taxon>
        <taxon>Culicoidea</taxon>
        <taxon>Culicidae</taxon>
        <taxon>Anophelinae</taxon>
        <taxon>Anopheles</taxon>
    </lineage>
</organism>
<dbReference type="VEuPathDB" id="VectorBase:ASIC020028"/>
<keyword evidence="4" id="KW-1185">Reference proteome</keyword>
<protein>
    <submittedName>
        <fullName evidence="2 3">Mg chelatase-like protein</fullName>
    </submittedName>
</protein>
<gene>
    <name evidence="2" type="ORF">ZHAS_00020028</name>
</gene>
<reference evidence="2 4" key="1">
    <citation type="journal article" date="2014" name="BMC Genomics">
        <title>Genome sequence of Anopheles sinensis provides insight into genetics basis of mosquito competence for malaria parasites.</title>
        <authorList>
            <person name="Zhou D."/>
            <person name="Zhang D."/>
            <person name="Ding G."/>
            <person name="Shi L."/>
            <person name="Hou Q."/>
            <person name="Ye Y."/>
            <person name="Xu Y."/>
            <person name="Zhou H."/>
            <person name="Xiong C."/>
            <person name="Li S."/>
            <person name="Yu J."/>
            <person name="Hong S."/>
            <person name="Yu X."/>
            <person name="Zou P."/>
            <person name="Chen C."/>
            <person name="Chang X."/>
            <person name="Wang W."/>
            <person name="Lv Y."/>
            <person name="Sun Y."/>
            <person name="Ma L."/>
            <person name="Shen B."/>
            <person name="Zhu C."/>
        </authorList>
    </citation>
    <scope>NUCLEOTIDE SEQUENCE [LARGE SCALE GENOMIC DNA]</scope>
</reference>
<dbReference type="EnsemblMetazoa" id="ASIC020028-RA">
    <property type="protein sequence ID" value="ASIC020028-PA"/>
    <property type="gene ID" value="ASIC020028"/>
</dbReference>
<evidence type="ECO:0000256" key="1">
    <source>
        <dbReference type="SAM" id="MobiDB-lite"/>
    </source>
</evidence>
<reference evidence="3" key="2">
    <citation type="submission" date="2020-05" db="UniProtKB">
        <authorList>
            <consortium name="EnsemblMetazoa"/>
        </authorList>
    </citation>
    <scope>IDENTIFICATION</scope>
</reference>
<dbReference type="EMBL" id="ATLV01024662">
    <property type="status" value="NOT_ANNOTATED_CDS"/>
    <property type="molecule type" value="Genomic_DNA"/>
</dbReference>